<dbReference type="Gramene" id="CDP21443">
    <property type="protein sequence ID" value="CDP21443"/>
    <property type="gene ID" value="GSCOC_T00004696001"/>
</dbReference>
<reference evidence="2" key="1">
    <citation type="journal article" date="2014" name="Science">
        <title>The coffee genome provides insight into the convergent evolution of caffeine biosynthesis.</title>
        <authorList>
            <person name="Denoeud F."/>
            <person name="Carretero-Paulet L."/>
            <person name="Dereeper A."/>
            <person name="Droc G."/>
            <person name="Guyot R."/>
            <person name="Pietrella M."/>
            <person name="Zheng C."/>
            <person name="Alberti A."/>
            <person name="Anthony F."/>
            <person name="Aprea G."/>
            <person name="Aury J.M."/>
            <person name="Bento P."/>
            <person name="Bernard M."/>
            <person name="Bocs S."/>
            <person name="Campa C."/>
            <person name="Cenci A."/>
            <person name="Combes M.C."/>
            <person name="Crouzillat D."/>
            <person name="Da Silva C."/>
            <person name="Daddiego L."/>
            <person name="De Bellis F."/>
            <person name="Dussert S."/>
            <person name="Garsmeur O."/>
            <person name="Gayraud T."/>
            <person name="Guignon V."/>
            <person name="Jahn K."/>
            <person name="Jamilloux V."/>
            <person name="Joet T."/>
            <person name="Labadie K."/>
            <person name="Lan T."/>
            <person name="Leclercq J."/>
            <person name="Lepelley M."/>
            <person name="Leroy T."/>
            <person name="Li L.T."/>
            <person name="Librado P."/>
            <person name="Lopez L."/>
            <person name="Munoz A."/>
            <person name="Noel B."/>
            <person name="Pallavicini A."/>
            <person name="Perrotta G."/>
            <person name="Poncet V."/>
            <person name="Pot D."/>
            <person name="Priyono X."/>
            <person name="Rigoreau M."/>
            <person name="Rouard M."/>
            <person name="Rozas J."/>
            <person name="Tranchant-Dubreuil C."/>
            <person name="VanBuren R."/>
            <person name="Zhang Q."/>
            <person name="Andrade A.C."/>
            <person name="Argout X."/>
            <person name="Bertrand B."/>
            <person name="de Kochko A."/>
            <person name="Graziosi G."/>
            <person name="Henry R.J."/>
            <person name="Jayarama X."/>
            <person name="Ming R."/>
            <person name="Nagai C."/>
            <person name="Rounsley S."/>
            <person name="Sankoff D."/>
            <person name="Giuliano G."/>
            <person name="Albert V.A."/>
            <person name="Wincker P."/>
            <person name="Lashermes P."/>
        </authorList>
    </citation>
    <scope>NUCLEOTIDE SEQUENCE [LARGE SCALE GENOMIC DNA]</scope>
    <source>
        <strain evidence="2">cv. DH200-94</strain>
    </source>
</reference>
<accession>A0A068VP07</accession>
<keyword evidence="2" id="KW-1185">Reference proteome</keyword>
<dbReference type="AlphaFoldDB" id="A0A068VP07"/>
<evidence type="ECO:0000313" key="1">
    <source>
        <dbReference type="EMBL" id="CDP21443.1"/>
    </source>
</evidence>
<dbReference type="InParanoid" id="A0A068VP07"/>
<dbReference type="Proteomes" id="UP000295252">
    <property type="component" value="Unassembled WGS sequence"/>
</dbReference>
<evidence type="ECO:0000313" key="2">
    <source>
        <dbReference type="Proteomes" id="UP000295252"/>
    </source>
</evidence>
<gene>
    <name evidence="1" type="ORF">GSCOC_T00004696001</name>
</gene>
<sequence>MKHAENRVACAKLVESSMDGEELEGSWYMKKSACADTLIPEKAVVSKQKCMNGDVVDNCSLKE</sequence>
<dbReference type="EMBL" id="HG743221">
    <property type="protein sequence ID" value="CDP21443.1"/>
    <property type="molecule type" value="Genomic_DNA"/>
</dbReference>
<protein>
    <submittedName>
        <fullName evidence="1">DH200=94 genomic scaffold, scaffold_4137</fullName>
    </submittedName>
</protein>
<organism evidence="1 2">
    <name type="scientific">Coffea canephora</name>
    <name type="common">Robusta coffee</name>
    <dbReference type="NCBI Taxonomy" id="49390"/>
    <lineage>
        <taxon>Eukaryota</taxon>
        <taxon>Viridiplantae</taxon>
        <taxon>Streptophyta</taxon>
        <taxon>Embryophyta</taxon>
        <taxon>Tracheophyta</taxon>
        <taxon>Spermatophyta</taxon>
        <taxon>Magnoliopsida</taxon>
        <taxon>eudicotyledons</taxon>
        <taxon>Gunneridae</taxon>
        <taxon>Pentapetalae</taxon>
        <taxon>asterids</taxon>
        <taxon>lamiids</taxon>
        <taxon>Gentianales</taxon>
        <taxon>Rubiaceae</taxon>
        <taxon>Ixoroideae</taxon>
        <taxon>Gardenieae complex</taxon>
        <taxon>Bertiereae - Coffeeae clade</taxon>
        <taxon>Coffeeae</taxon>
        <taxon>Coffea</taxon>
    </lineage>
</organism>
<proteinExistence type="predicted"/>
<name>A0A068VP07_COFCA</name>